<name>A0A8D8I693_CULPI</name>
<dbReference type="EMBL" id="HBUE01344107">
    <property type="protein sequence ID" value="CAG6599776.1"/>
    <property type="molecule type" value="Transcribed_RNA"/>
</dbReference>
<protein>
    <submittedName>
        <fullName evidence="1">(northern house mosquito) hypothetical protein</fullName>
    </submittedName>
</protein>
<evidence type="ECO:0000313" key="1">
    <source>
        <dbReference type="EMBL" id="CAG6547573.1"/>
    </source>
</evidence>
<organism evidence="1">
    <name type="scientific">Culex pipiens</name>
    <name type="common">House mosquito</name>
    <dbReference type="NCBI Taxonomy" id="7175"/>
    <lineage>
        <taxon>Eukaryota</taxon>
        <taxon>Metazoa</taxon>
        <taxon>Ecdysozoa</taxon>
        <taxon>Arthropoda</taxon>
        <taxon>Hexapoda</taxon>
        <taxon>Insecta</taxon>
        <taxon>Pterygota</taxon>
        <taxon>Neoptera</taxon>
        <taxon>Endopterygota</taxon>
        <taxon>Diptera</taxon>
        <taxon>Nematocera</taxon>
        <taxon>Culicoidea</taxon>
        <taxon>Culicidae</taxon>
        <taxon>Culicinae</taxon>
        <taxon>Culicini</taxon>
        <taxon>Culex</taxon>
        <taxon>Culex</taxon>
    </lineage>
</organism>
<reference evidence="1" key="1">
    <citation type="submission" date="2021-05" db="EMBL/GenBank/DDBJ databases">
        <authorList>
            <person name="Alioto T."/>
            <person name="Alioto T."/>
            <person name="Gomez Garrido J."/>
        </authorList>
    </citation>
    <scope>NUCLEOTIDE SEQUENCE</scope>
</reference>
<sequence length="122" mass="14472">MLRGHFLSLKFIWGNSRKCMGKTSFLYFSARWRRSHPKLSKWRFNSVQFNSVYFFSLSPNSSFVSAVQSFGGSFQLCIRHLSQWIQIKLVVKETENRKTTRKKPVTIEFYYNNLLIFISTVL</sequence>
<accession>A0A8D8I693</accession>
<dbReference type="EMBL" id="HBUE01237177">
    <property type="protein sequence ID" value="CAG6547573.1"/>
    <property type="molecule type" value="Transcribed_RNA"/>
</dbReference>
<dbReference type="AlphaFoldDB" id="A0A8D8I693"/>
<proteinExistence type="predicted"/>